<keyword evidence="10" id="KW-1185">Reference proteome</keyword>
<feature type="domain" description="Ubiquitin-like" evidence="8">
    <location>
        <begin position="1"/>
        <end position="73"/>
    </location>
</feature>
<feature type="region of interest" description="Disordered" evidence="7">
    <location>
        <begin position="917"/>
        <end position="937"/>
    </location>
</feature>
<proteinExistence type="predicted"/>
<dbReference type="InterPro" id="IPR051346">
    <property type="entry name" value="OTU_Deubiquitinase"/>
</dbReference>
<dbReference type="EC" id="3.4.19.12" evidence="2"/>
<gene>
    <name evidence="9" type="ORF">Ctob_003557</name>
</gene>
<evidence type="ECO:0000256" key="6">
    <source>
        <dbReference type="ARBA" id="ARBA00022807"/>
    </source>
</evidence>
<dbReference type="PANTHER" id="PTHR13367:SF33">
    <property type="entry name" value="P-LOOP CONTAINING NUCLEOSIDE TRIPHOSPHATE HYDROLASE PROTEIN"/>
    <property type="match status" value="1"/>
</dbReference>
<organism evidence="9 10">
    <name type="scientific">Chrysochromulina tobinii</name>
    <dbReference type="NCBI Taxonomy" id="1460289"/>
    <lineage>
        <taxon>Eukaryota</taxon>
        <taxon>Haptista</taxon>
        <taxon>Haptophyta</taxon>
        <taxon>Prymnesiophyceae</taxon>
        <taxon>Prymnesiales</taxon>
        <taxon>Chrysochromulinaceae</taxon>
        <taxon>Chrysochromulina</taxon>
    </lineage>
</organism>
<dbReference type="OrthoDB" id="4866634at2759"/>
<reference evidence="10" key="1">
    <citation type="journal article" date="2015" name="PLoS Genet.">
        <title>Genome Sequence and Transcriptome Analyses of Chrysochromulina tobin: Metabolic Tools for Enhanced Algal Fitness in the Prominent Order Prymnesiales (Haptophyceae).</title>
        <authorList>
            <person name="Hovde B.T."/>
            <person name="Deodato C.R."/>
            <person name="Hunsperger H.M."/>
            <person name="Ryken S.A."/>
            <person name="Yost W."/>
            <person name="Jha R.K."/>
            <person name="Patterson J."/>
            <person name="Monnat R.J. Jr."/>
            <person name="Barlow S.B."/>
            <person name="Starkenburg S.R."/>
            <person name="Cattolico R.A."/>
        </authorList>
    </citation>
    <scope>NUCLEOTIDE SEQUENCE</scope>
    <source>
        <strain evidence="10">CCMP291</strain>
    </source>
</reference>
<protein>
    <recommendedName>
        <fullName evidence="2">ubiquitinyl hydrolase 1</fullName>
        <ecNumber evidence="2">3.4.19.12</ecNumber>
    </recommendedName>
</protein>
<evidence type="ECO:0000256" key="2">
    <source>
        <dbReference type="ARBA" id="ARBA00012759"/>
    </source>
</evidence>
<dbReference type="PROSITE" id="PS50053">
    <property type="entry name" value="UBIQUITIN_2"/>
    <property type="match status" value="1"/>
</dbReference>
<feature type="compositionally biased region" description="Basic and acidic residues" evidence="7">
    <location>
        <begin position="917"/>
        <end position="929"/>
    </location>
</feature>
<evidence type="ECO:0000256" key="3">
    <source>
        <dbReference type="ARBA" id="ARBA00022670"/>
    </source>
</evidence>
<dbReference type="InterPro" id="IPR022099">
    <property type="entry name" value="DUF3638"/>
</dbReference>
<keyword evidence="6" id="KW-0788">Thiol protease</keyword>
<dbReference type="InterPro" id="IPR029071">
    <property type="entry name" value="Ubiquitin-like_domsf"/>
</dbReference>
<keyword evidence="4" id="KW-0833">Ubl conjugation pathway</keyword>
<dbReference type="EMBL" id="JWZX01003133">
    <property type="protein sequence ID" value="KOO24034.1"/>
    <property type="molecule type" value="Genomic_DNA"/>
</dbReference>
<dbReference type="GO" id="GO:0004843">
    <property type="term" value="F:cysteine-type deubiquitinase activity"/>
    <property type="evidence" value="ECO:0007669"/>
    <property type="project" value="UniProtKB-EC"/>
</dbReference>
<dbReference type="InterPro" id="IPR022105">
    <property type="entry name" value="DUF3645"/>
</dbReference>
<evidence type="ECO:0000313" key="9">
    <source>
        <dbReference type="EMBL" id="KOO24034.1"/>
    </source>
</evidence>
<dbReference type="Pfam" id="PF12340">
    <property type="entry name" value="DUF3638"/>
    <property type="match status" value="1"/>
</dbReference>
<sequence length="3106" mass="345792">MRLEVKRVGCSKPHQLVLSIDTSVRQLKEQLPETLTLGTAPNVFHLIYGGTVLCDDSRLGELALVDQPTLWLLRGLEASSQIRKAAELAVSLGVFPLGIGPPYSLQRNLSKDGALLLRSFADSFASEAGHWRPSESETNSFRDVVGALESKGPAFQAAPHVTWFGAFGCALLANEPRAGAVHLTLVCLDQWAFRMHSGPEAREHTADAMSDSSSVDTVGQVPSAEYPEFLSRAEKLLSQAQARKGDKRSAAANDQGNQKTPAMIKAVLIDALSGCEDGTTAPRGGFTDVGLHTGGYERNTSWALIRAVLQALLEEQSLFYRHAMAQLALWLCEASVAALLAENTADAPYRQAIDKCMQMLSVAVQAGSRLADEQIHIRGGDHLKDDMAAFEARSVYVRWQLEQLVLRRASEKALEFELPRLEKNDQPCRNIALSPPPQTVPNTRPSLPDPIDPKMLGYPPPDDVPTSMSLCGELKHKTTCLGTYLLAPQRTAHGKPVWKHATEDRWIAWASSVGKWEDTTASLPHQSTAVWEESDGKQLVKAPTCKCFGDVPTSMSLCGELKHQTTCLGTYLLAPQRTAHGKPVWKHATADRWIAWTSTGNWLVQQGVDVGVNALGFMKLETASLPHQSTAVWEEGDGKQWAKAPTCKCFFVPEHPPDGLVAARAKAEANLGWLPDPGVATCIIVDLLSWLRDERLKPDVRGVEAQLVALEAVEHWFYQHAPKLMASDTESYEKDEAQSKQFVATVEQVVDMYRYVASAFQKSKASAALLTVERKSREVLVMWLAYCFCFKATLNFEHQVLKEYGVALRAADLHHLVLSERAAIEAAQFAAAYLRLKTKPMRHVFSCRSEDATFSMAALHVSRSPAMQLLWTAESAAAAARQDAHWNAVREKQELLKKLDAQLADYRANLKAAELNRKSTKSEVRETEKPPTPIFQPLPKDEALARPILFFLQLPAHFQVLSRLSFAAQQMLLPESEVVVPSTQEKIVVADAIKDDTAKTTWRSYYLNGSSARHLSEVVETKVLLGSNYTVPQASQFSPANVRHFSSPSDGVWYPDALAPRLMWTGGQFDLDTRDGGYFNPFATLPDDALVVKFTETLHCDRCAMQWAMVQNGTRAQPSRGNIPEARQDSKPSWLSGKTEFFSYGTLRAYPHQQIRKLCVALRERSMPLEDPAVRKLLQQTFFHLGELSISTDVPHPVWRTDVDKFGGWEALRLELADLADELKLKPRQHAAVLILGELAAHASQWDAASRDVARSFANIALGWAREDIETASAQKVAHLRARRCIFAMYAISSHGAGELLDEDVAALCKALIVADYSRLFEDPSPLDEMVHELTIVSHAVLARRLPALLTALDRNSSPLTEAVRVVLETLTPATLNWQRVTYNSTKTTCFEAVSNGHLFSVNLQVGTVLYDGLPPSRLPKTILDMPLYQRTFTDPCTGQLHNCEVVLSSDGILQTVRLQGGFMYKFFLNAVLRKGVLRKELVVREVDPANSDSQTNELELLDGTEEGVAIWGRELPVRLQRMHSHWLCRATETVIVRGTSFSRRDAQFIMLACTTLPALKASGTVIPNFAGSGGWLCCRVPDHQAKIGWVQLCKLLPGFDQLVLPQASRALHVLSKFETLSGLTHAYYTSPDGVLRLELPRYDLSFDMQGDGRLRSNNFLGFALGLQQQLRDALFDFSQYLILESARQTLLIMPVGEVKRDPNQIYIHGSDGRDVLRRLHVYELHPRFSTIEAKAGATAIEARLQLATVYAATGTELPEARSKRTGGEVAMELVRQSWKGSPLTLDEVTQLKSILLYGQLTPALPLLCFETHMCASELLFLRPDMKKEAVAIRYDADSATEYAQRKQRAQLNAHALLTRDEEQTLLGRKISARSVGNMPSAGTLDLPAHESKARVIASIEQLLRRMLVSTVAMDRQDFPLTASDVEDNELGRTIFAELSDSWSAHQRMPMFELAREIVQLEKELLVQHGLAKVAREQVEHYLLAHADHVPMNAGWHALGFLMRRAANLEPRVSLRDFARAAWEPTHLRLFNPFLSDAAVDEVLHPAVLEWLQLCVLEDKLQRMALIAEDCNAPELERELREVGREWSVTQHPQWLVFEVEQQLQIRRMQYCVAKYCIDTPGAITQLNMGEGKTRVILPMLVLHLAQPNRLVRLHFLSQLIGEAYFYLHRHLTASIMCRRLLHLPFHRGVKLTVQDVQVVRDCLVRCMRAHGAIFISPEHRLSLQLKWHELRLSQVNADLVQALPSLDDLPYCDLLDESDEILHHKYQLIYACGANVQLPDGNVRWTAVQTMLHLLQASPEVATLLAKPNVAKRLPMGAQKGAGAFDDLRLLPGSELDNVRMPLRRELAWALLRGPPYHMRWLRDTSVTRASDDIIKFLTDPNDALGRFMAMLTASSCPINGSQRAQLLALRGLLASGLLEHCLSRRHRVDYGVDPRRGINRRVAVPYRASDTPSDRAEYAQPDTLIILTHLSYYHSGLSRDELKEAVAALLKLGPIAQERHYGQWLESARSSMSASQLSALDHVNKLDVSSDVQLDIMHKVYHSNMSTVNFWLDTCVLPRETMQFPKRLVANAFNLTDNPRRDVIGFSGTKENHLLLPFHVMQGLPKGADELLATDGKMCDLVLQNKEVSILPTTCALSAAVLRLAVVERGADALIDAGATMAGLSNEEVATKVIELLPQSSRLQGAIYFSSQLATWLMGKSKLMQAAGRMRKLDRGQRLLFAVPPELEPKIMERNGVLTGLSSLHLLKWVLCNTANAIAEGLPEFSIQASHFCMTKDSPAARLLDENLELADLYGSAFGEERVDDVVKRTIERDIKRCNGLQVQYSTVDGTRQAIESLGRRYGSDLRVVSTGVEEECERELENERELDREVERQMPKHEPVSPTRWNFETILKASRPTELRDAGVMALQDAINAYLDKHLAAIQWAQCSIFVTKAYMVTVADSQGLQLKDQSEYMRPPDAIVVFPNGDVLLLSEWEADEVLPLLWKAAPSSTGPFMVNFAYLRAAADANSPTIQMRVPPPPAPLVPRLTSSMTRPAVSDLTLAGLQLLAGETMFKTEARKTAIKALAASSLAAKKAALLLVQLRGRQHMIPFSDLELVCNLMGD</sequence>
<keyword evidence="5" id="KW-0378">Hydrolase</keyword>
<accession>A0A0M0JBU0</accession>
<evidence type="ECO:0000313" key="10">
    <source>
        <dbReference type="Proteomes" id="UP000037460"/>
    </source>
</evidence>
<evidence type="ECO:0000256" key="1">
    <source>
        <dbReference type="ARBA" id="ARBA00000707"/>
    </source>
</evidence>
<keyword evidence="3" id="KW-0645">Protease</keyword>
<evidence type="ECO:0000259" key="8">
    <source>
        <dbReference type="PROSITE" id="PS50053"/>
    </source>
</evidence>
<dbReference type="InterPro" id="IPR000626">
    <property type="entry name" value="Ubiquitin-like_dom"/>
</dbReference>
<dbReference type="GO" id="GO:0006508">
    <property type="term" value="P:proteolysis"/>
    <property type="evidence" value="ECO:0007669"/>
    <property type="project" value="UniProtKB-KW"/>
</dbReference>
<dbReference type="Pfam" id="PF12359">
    <property type="entry name" value="DUF3645"/>
    <property type="match status" value="1"/>
</dbReference>
<comment type="catalytic activity">
    <reaction evidence="1">
        <text>Thiol-dependent hydrolysis of ester, thioester, amide, peptide and isopeptide bonds formed by the C-terminal Gly of ubiquitin (a 76-residue protein attached to proteins as an intracellular targeting signal).</text>
        <dbReference type="EC" id="3.4.19.12"/>
    </reaction>
</comment>
<name>A0A0M0JBU0_9EUKA</name>
<evidence type="ECO:0000256" key="7">
    <source>
        <dbReference type="SAM" id="MobiDB-lite"/>
    </source>
</evidence>
<dbReference type="SUPFAM" id="SSF54236">
    <property type="entry name" value="Ubiquitin-like"/>
    <property type="match status" value="1"/>
</dbReference>
<comment type="caution">
    <text evidence="9">The sequence shown here is derived from an EMBL/GenBank/DDBJ whole genome shotgun (WGS) entry which is preliminary data.</text>
</comment>
<dbReference type="PANTHER" id="PTHR13367">
    <property type="entry name" value="UBIQUITIN THIOESTERASE"/>
    <property type="match status" value="1"/>
</dbReference>
<evidence type="ECO:0000256" key="4">
    <source>
        <dbReference type="ARBA" id="ARBA00022786"/>
    </source>
</evidence>
<evidence type="ECO:0000256" key="5">
    <source>
        <dbReference type="ARBA" id="ARBA00022801"/>
    </source>
</evidence>
<dbReference type="Proteomes" id="UP000037460">
    <property type="component" value="Unassembled WGS sequence"/>
</dbReference>